<sequence>MDFAARGFFGLLGFVWLLVGLAAVVGVIRMSYFTLPAILEEMKVIRKKLGDLEERNRTV</sequence>
<proteinExistence type="predicted"/>
<reference evidence="1 2" key="2">
    <citation type="journal article" date="2012" name="Stand. Genomic Sci.">
        <title>Complete genome sequence of the sulfate-reducing firmicute Desulfotomaculum ruminis type strain (DL(T)).</title>
        <authorList>
            <person name="Spring S."/>
            <person name="Visser M."/>
            <person name="Lu M."/>
            <person name="Copeland A."/>
            <person name="Lapidus A."/>
            <person name="Lucas S."/>
            <person name="Cheng J.F."/>
            <person name="Han C."/>
            <person name="Tapia R."/>
            <person name="Goodwin L.A."/>
            <person name="Pitluck S."/>
            <person name="Ivanova N."/>
            <person name="Land M."/>
            <person name="Hauser L."/>
            <person name="Larimer F."/>
            <person name="Rohde M."/>
            <person name="Goker M."/>
            <person name="Detter J.C."/>
            <person name="Kyrpides N.C."/>
            <person name="Woyke T."/>
            <person name="Schaap P.J."/>
            <person name="Plugge C.M."/>
            <person name="Muyzer G."/>
            <person name="Kuever J."/>
            <person name="Pereira I.A."/>
            <person name="Parshina S.N."/>
            <person name="Bernier-Latmani R."/>
            <person name="Stams A.J."/>
            <person name="Klenk H.P."/>
        </authorList>
    </citation>
    <scope>NUCLEOTIDE SEQUENCE [LARGE SCALE GENOMIC DNA]</scope>
    <source>
        <strain evidence="2">ATCC 23193 / DSM 2154 / NCIB 8452 / DL</strain>
    </source>
</reference>
<dbReference type="STRING" id="696281.Desru_3042"/>
<accession>F6DTS9</accession>
<reference evidence="2" key="1">
    <citation type="submission" date="2011-05" db="EMBL/GenBank/DDBJ databases">
        <title>Complete sequence of Desulfotomaculum ruminis DSM 2154.</title>
        <authorList>
            <person name="Lucas S."/>
            <person name="Copeland A."/>
            <person name="Lapidus A."/>
            <person name="Cheng J.-F."/>
            <person name="Goodwin L."/>
            <person name="Pitluck S."/>
            <person name="Lu M."/>
            <person name="Detter J.C."/>
            <person name="Han C."/>
            <person name="Tapia R."/>
            <person name="Land M."/>
            <person name="Hauser L."/>
            <person name="Kyrpides N."/>
            <person name="Ivanova N."/>
            <person name="Mikhailova N."/>
            <person name="Pagani I."/>
            <person name="Stams A.J.M."/>
            <person name="Plugge C.M."/>
            <person name="Muyzer G."/>
            <person name="Kuever J."/>
            <person name="Parshina S.N."/>
            <person name="Ivanova A.E."/>
            <person name="Nazina T.N."/>
            <person name="Brambilla E."/>
            <person name="Spring S."/>
            <person name="Klenk H.-P."/>
            <person name="Woyke T."/>
        </authorList>
    </citation>
    <scope>NUCLEOTIDE SEQUENCE [LARGE SCALE GENOMIC DNA]</scope>
    <source>
        <strain evidence="2">ATCC 23193 / DSM 2154 / NCIB 8452 / DL</strain>
    </source>
</reference>
<gene>
    <name evidence="1" type="ordered locus">Desru_3042</name>
</gene>
<dbReference type="HOGENOM" id="CLU_2952959_0_0_9"/>
<name>F6DTS9_DESRL</name>
<dbReference type="KEGG" id="dru:Desru_3042"/>
<protein>
    <submittedName>
        <fullName evidence="1">Cyclic nucleotide-binding domain-containing protein</fullName>
    </submittedName>
</protein>
<evidence type="ECO:0000313" key="1">
    <source>
        <dbReference type="EMBL" id="AEG61253.1"/>
    </source>
</evidence>
<organism evidence="1 2">
    <name type="scientific">Desulforamulus ruminis (strain ATCC 23193 / DSM 2154 / NCIMB 8452 / DL)</name>
    <name type="common">Desulfotomaculum ruminis</name>
    <dbReference type="NCBI Taxonomy" id="696281"/>
    <lineage>
        <taxon>Bacteria</taxon>
        <taxon>Bacillati</taxon>
        <taxon>Bacillota</taxon>
        <taxon>Clostridia</taxon>
        <taxon>Eubacteriales</taxon>
        <taxon>Peptococcaceae</taxon>
        <taxon>Desulforamulus</taxon>
    </lineage>
</organism>
<evidence type="ECO:0000313" key="2">
    <source>
        <dbReference type="Proteomes" id="UP000009234"/>
    </source>
</evidence>
<dbReference type="RefSeq" id="WP_013843005.1">
    <property type="nucleotide sequence ID" value="NC_015589.1"/>
</dbReference>
<dbReference type="EMBL" id="CP002780">
    <property type="protein sequence ID" value="AEG61253.1"/>
    <property type="molecule type" value="Genomic_DNA"/>
</dbReference>
<dbReference type="AlphaFoldDB" id="F6DTS9"/>
<keyword evidence="2" id="KW-1185">Reference proteome</keyword>
<dbReference type="Proteomes" id="UP000009234">
    <property type="component" value="Chromosome"/>
</dbReference>